<feature type="region of interest" description="Disordered" evidence="2">
    <location>
        <begin position="102"/>
        <end position="123"/>
    </location>
</feature>
<feature type="transmembrane region" description="Helical" evidence="3">
    <location>
        <begin position="799"/>
        <end position="816"/>
    </location>
</feature>
<feature type="transmembrane region" description="Helical" evidence="3">
    <location>
        <begin position="131"/>
        <end position="153"/>
    </location>
</feature>
<keyword evidence="3" id="KW-0472">Membrane</keyword>
<evidence type="ECO:0000256" key="2">
    <source>
        <dbReference type="SAM" id="MobiDB-lite"/>
    </source>
</evidence>
<feature type="compositionally biased region" description="Low complexity" evidence="2">
    <location>
        <begin position="102"/>
        <end position="114"/>
    </location>
</feature>
<evidence type="ECO:0000256" key="1">
    <source>
        <dbReference type="SAM" id="Coils"/>
    </source>
</evidence>
<sequence length="900" mass="99550">MCPSARALVMSCVSACGTWHPFKSAAATANHTNSNRQEEEALHLLLSNESHEAVDGGQDSQTEQLLKSLSRHMDILTAGSLFLLPSILPFLASAITAYTAQQQQQHRAQSPSPHTARWEGSSLSEQDGDGCFLNAAWILLLPSIGVMIPLALFKIMSVLEESAFQCPFKLWKKRRAAAARGAEASILNDVCAYDTPCGGRGGNARTAAAAMAAGWRGVCRFPSRHNNHSNNNNHSVHASMISSCPTILAIQSVWRSWRGYPHGYGPLSLDASTPTSPSDAASSSSVSSSPCHRCCSQSQNWSQFAAPPTLPLTLVSPRSESQLQEVDLGTPCCSEGQCLMAQNEKASEPVVQQMPMDNGQQQVNLEVEQVTVKVVRSVLPKPRSILLGSLLAWTFLMAVSSPLGFNKVDRTSGDLRAADLYRPALQDEEGPIHVPREKPLHKDGVLLKEEVSAAQGDDLVFPSPSAFMKNLRIGGFVIPEPHQQQAKEHSSQALEEIHRLEQEAEEEAQFMETMVTMLDMDEAIEGVEGKDGWTVIERVGFTNEERPSIETFRTDIVFLNKRSATEASKQEEQEAEEDEEIPDDLVEDAFDPDNLQAMTMDPEDEHVFRDFLLRLESEDETPDQAKKFEPFVQDTLTEEEKNIVPCRFRRAGSFLRNPIQTIRRLLFGGPAEESPRALVVNQDRPLFGQASMRGSKGLHDHTRGQVFTYVDGWTDLMIFAIALSLGGILVGLAQSRLLYQQLWDQHVAARYESVSPLIEEEVHDRAYWIGLVLSLLLGGSALSLTILMTLTECWDMPSVYFVGIGLAGMILVHAWVPNLSPEVEVDIDALNFDEEKSTEDHLAEQDPSSPYVQVFVGESLTKADEEDEEFMSNRRNACSLDESRRWEVNQSCLEPSCFSP</sequence>
<accession>A0A9P3M0W7</accession>
<keyword evidence="3" id="KW-1133">Transmembrane helix</keyword>
<feature type="transmembrane region" description="Helical" evidence="3">
    <location>
        <begin position="766"/>
        <end position="787"/>
    </location>
</feature>
<dbReference type="Proteomes" id="UP000827284">
    <property type="component" value="Unassembled WGS sequence"/>
</dbReference>
<evidence type="ECO:0000313" key="5">
    <source>
        <dbReference type="Proteomes" id="UP000827284"/>
    </source>
</evidence>
<dbReference type="EMBL" id="BQFW01000014">
    <property type="protein sequence ID" value="GJJ77966.1"/>
    <property type="molecule type" value="Genomic_DNA"/>
</dbReference>
<protein>
    <submittedName>
        <fullName evidence="4">Uncharacterized protein</fullName>
    </submittedName>
</protein>
<feature type="region of interest" description="Disordered" evidence="2">
    <location>
        <begin position="270"/>
        <end position="289"/>
    </location>
</feature>
<feature type="transmembrane region" description="Helical" evidence="3">
    <location>
        <begin position="713"/>
        <end position="733"/>
    </location>
</feature>
<organism evidence="4 5">
    <name type="scientific">Entomortierella parvispora</name>
    <dbReference type="NCBI Taxonomy" id="205924"/>
    <lineage>
        <taxon>Eukaryota</taxon>
        <taxon>Fungi</taxon>
        <taxon>Fungi incertae sedis</taxon>
        <taxon>Mucoromycota</taxon>
        <taxon>Mortierellomycotina</taxon>
        <taxon>Mortierellomycetes</taxon>
        <taxon>Mortierellales</taxon>
        <taxon>Mortierellaceae</taxon>
        <taxon>Entomortierella</taxon>
    </lineage>
</organism>
<feature type="coiled-coil region" evidence="1">
    <location>
        <begin position="483"/>
        <end position="514"/>
    </location>
</feature>
<proteinExistence type="predicted"/>
<dbReference type="OrthoDB" id="2417026at2759"/>
<name>A0A9P3M0W7_9FUNG</name>
<feature type="transmembrane region" description="Helical" evidence="3">
    <location>
        <begin position="75"/>
        <end position="100"/>
    </location>
</feature>
<evidence type="ECO:0000313" key="4">
    <source>
        <dbReference type="EMBL" id="GJJ77966.1"/>
    </source>
</evidence>
<keyword evidence="3" id="KW-0812">Transmembrane</keyword>
<dbReference type="AlphaFoldDB" id="A0A9P3M0W7"/>
<keyword evidence="5" id="KW-1185">Reference proteome</keyword>
<reference evidence="4" key="2">
    <citation type="journal article" date="2022" name="Microbiol. Resour. Announc.">
        <title>Whole-Genome Sequence of Entomortierella parvispora E1425, a Mucoromycotan Fungus Associated with Burkholderiaceae-Related Endosymbiotic Bacteria.</title>
        <authorList>
            <person name="Herlambang A."/>
            <person name="Guo Y."/>
            <person name="Takashima Y."/>
            <person name="Narisawa K."/>
            <person name="Ohta H."/>
            <person name="Nishizawa T."/>
        </authorList>
    </citation>
    <scope>NUCLEOTIDE SEQUENCE</scope>
    <source>
        <strain evidence="4">E1425</strain>
    </source>
</reference>
<gene>
    <name evidence="4" type="ORF">EMPS_10325</name>
</gene>
<evidence type="ECO:0000256" key="3">
    <source>
        <dbReference type="SAM" id="Phobius"/>
    </source>
</evidence>
<keyword evidence="1" id="KW-0175">Coiled coil</keyword>
<reference evidence="4" key="1">
    <citation type="submission" date="2021-11" db="EMBL/GenBank/DDBJ databases">
        <authorList>
            <person name="Herlambang A."/>
            <person name="Guo Y."/>
            <person name="Takashima Y."/>
            <person name="Nishizawa T."/>
        </authorList>
    </citation>
    <scope>NUCLEOTIDE SEQUENCE</scope>
    <source>
        <strain evidence="4">E1425</strain>
    </source>
</reference>
<comment type="caution">
    <text evidence="4">The sequence shown here is derived from an EMBL/GenBank/DDBJ whole genome shotgun (WGS) entry which is preliminary data.</text>
</comment>